<reference evidence="2" key="1">
    <citation type="submission" date="2021-03" db="EMBL/GenBank/DDBJ databases">
        <title>Whole genome shotgun sequence of Actinoplanes consettensis NBRC 14913.</title>
        <authorList>
            <person name="Komaki H."/>
            <person name="Tamura T."/>
        </authorList>
    </citation>
    <scope>NUCLEOTIDE SEQUENCE</scope>
    <source>
        <strain evidence="2">NBRC 14913</strain>
    </source>
</reference>
<comment type="caution">
    <text evidence="2">The sequence shown here is derived from an EMBL/GenBank/DDBJ whole genome shotgun (WGS) entry which is preliminary data.</text>
</comment>
<dbReference type="EMBL" id="BOQP01000051">
    <property type="protein sequence ID" value="GIM82351.1"/>
    <property type="molecule type" value="Genomic_DNA"/>
</dbReference>
<dbReference type="Gene3D" id="3.30.450.180">
    <property type="match status" value="1"/>
</dbReference>
<dbReference type="Proteomes" id="UP000680865">
    <property type="component" value="Unassembled WGS sequence"/>
</dbReference>
<accession>A0A919VYA1</accession>
<proteinExistence type="predicted"/>
<evidence type="ECO:0000313" key="3">
    <source>
        <dbReference type="Proteomes" id="UP000680865"/>
    </source>
</evidence>
<sequence>MLADDDFRVAWADHDVRRTRDELKRFDHPAVGPLTLRRQSLAVAGAGGQVIITYLPAPSSPSADALARLL</sequence>
<organism evidence="2 3">
    <name type="scientific">Winogradskya consettensis</name>
    <dbReference type="NCBI Taxonomy" id="113560"/>
    <lineage>
        <taxon>Bacteria</taxon>
        <taxon>Bacillati</taxon>
        <taxon>Actinomycetota</taxon>
        <taxon>Actinomycetes</taxon>
        <taxon>Micromonosporales</taxon>
        <taxon>Micromonosporaceae</taxon>
        <taxon>Winogradskya</taxon>
    </lineage>
</organism>
<dbReference type="PANTHER" id="PTHR35010">
    <property type="entry name" value="BLL4672 PROTEIN-RELATED"/>
    <property type="match status" value="1"/>
</dbReference>
<dbReference type="PANTHER" id="PTHR35010:SF2">
    <property type="entry name" value="BLL4672 PROTEIN"/>
    <property type="match status" value="1"/>
</dbReference>
<keyword evidence="3" id="KW-1185">Reference proteome</keyword>
<dbReference type="AlphaFoldDB" id="A0A919VYA1"/>
<name>A0A919VYA1_9ACTN</name>
<evidence type="ECO:0000313" key="2">
    <source>
        <dbReference type="EMBL" id="GIM82351.1"/>
    </source>
</evidence>
<dbReference type="InterPro" id="IPR041413">
    <property type="entry name" value="MLTR_LBD"/>
</dbReference>
<feature type="domain" description="MmyB-like transcription regulator ligand binding" evidence="1">
    <location>
        <begin position="4"/>
        <end position="69"/>
    </location>
</feature>
<protein>
    <recommendedName>
        <fullName evidence="1">MmyB-like transcription regulator ligand binding domain-containing protein</fullName>
    </recommendedName>
</protein>
<gene>
    <name evidence="2" type="ORF">Aco04nite_81070</name>
</gene>
<dbReference type="Pfam" id="PF17765">
    <property type="entry name" value="MLTR_LBD"/>
    <property type="match status" value="1"/>
</dbReference>
<evidence type="ECO:0000259" key="1">
    <source>
        <dbReference type="Pfam" id="PF17765"/>
    </source>
</evidence>